<comment type="subcellular location">
    <subcellularLocation>
        <location evidence="8">Cytoplasm</location>
    </subcellularLocation>
</comment>
<accession>A0ABY3AP20</accession>
<evidence type="ECO:0000256" key="3">
    <source>
        <dbReference type="ARBA" id="ARBA00022603"/>
    </source>
</evidence>
<keyword evidence="6 8" id="KW-0234">DNA repair</keyword>
<dbReference type="PROSITE" id="PS00374">
    <property type="entry name" value="MGMT"/>
    <property type="match status" value="1"/>
</dbReference>
<dbReference type="InterPro" id="IPR036388">
    <property type="entry name" value="WH-like_DNA-bd_sf"/>
</dbReference>
<comment type="miscellaneous">
    <text evidence="8">This enzyme catalyzes only one turnover and therefore is not strictly catalytic. According to one definition, an enzyme is a biocatalyst that acts repeatedly and over many reaction cycles.</text>
</comment>
<gene>
    <name evidence="11" type="ORF">C7Y44_15605</name>
</gene>
<dbReference type="EMBL" id="SADY01000004">
    <property type="protein sequence ID" value="TQR44539.1"/>
    <property type="molecule type" value="Genomic_DNA"/>
</dbReference>
<keyword evidence="3 8" id="KW-0489">Methyltransferase</keyword>
<sequence>MMGTENLIIYWTLLQIDEWQLHIAASERGVCYIGGQNESFEQLRQWAERHYPAAGLVRADERMRPYVTEVAEYLAGHRAEFAVPLDIQGTPFQCEVWEALCAIPYGETRTYSEIAEQVKKPKAARAVGSAIGANPILITVPCHRVIGKDGSITGYRGGLEMKRRLLHVEQRPAIKS</sequence>
<dbReference type="HAMAP" id="MF_00772">
    <property type="entry name" value="OGT"/>
    <property type="match status" value="1"/>
</dbReference>
<keyword evidence="5 8" id="KW-0227">DNA damage</keyword>
<keyword evidence="4 8" id="KW-0808">Transferase</keyword>
<evidence type="ECO:0000256" key="1">
    <source>
        <dbReference type="ARBA" id="ARBA00001286"/>
    </source>
</evidence>
<dbReference type="Gene3D" id="3.30.160.70">
    <property type="entry name" value="Methylated DNA-protein cysteine methyltransferase domain"/>
    <property type="match status" value="1"/>
</dbReference>
<dbReference type="NCBIfam" id="TIGR00589">
    <property type="entry name" value="ogt"/>
    <property type="match status" value="1"/>
</dbReference>
<feature type="domain" description="Methylated-DNA-[protein]-cysteine S-methyltransferase DNA binding" evidence="9">
    <location>
        <begin position="91"/>
        <end position="170"/>
    </location>
</feature>
<keyword evidence="12" id="KW-1185">Reference proteome</keyword>
<evidence type="ECO:0000256" key="7">
    <source>
        <dbReference type="ARBA" id="ARBA00049348"/>
    </source>
</evidence>
<dbReference type="Pfam" id="PF01035">
    <property type="entry name" value="DNA_binding_1"/>
    <property type="match status" value="1"/>
</dbReference>
<evidence type="ECO:0000256" key="5">
    <source>
        <dbReference type="ARBA" id="ARBA00022763"/>
    </source>
</evidence>
<comment type="catalytic activity">
    <reaction evidence="7 8">
        <text>a 6-O-methyl-2'-deoxyguanosine in DNA + L-cysteinyl-[protein] = S-methyl-L-cysteinyl-[protein] + a 2'-deoxyguanosine in DNA</text>
        <dbReference type="Rhea" id="RHEA:24000"/>
        <dbReference type="Rhea" id="RHEA-COMP:10131"/>
        <dbReference type="Rhea" id="RHEA-COMP:10132"/>
        <dbReference type="Rhea" id="RHEA-COMP:11367"/>
        <dbReference type="Rhea" id="RHEA-COMP:11368"/>
        <dbReference type="ChEBI" id="CHEBI:29950"/>
        <dbReference type="ChEBI" id="CHEBI:82612"/>
        <dbReference type="ChEBI" id="CHEBI:85445"/>
        <dbReference type="ChEBI" id="CHEBI:85448"/>
        <dbReference type="EC" id="2.1.1.63"/>
    </reaction>
</comment>
<feature type="domain" description="Methylguanine DNA methyltransferase ribonuclease-like" evidence="10">
    <location>
        <begin position="9"/>
        <end position="87"/>
    </location>
</feature>
<keyword evidence="2 8" id="KW-0963">Cytoplasm</keyword>
<dbReference type="SUPFAM" id="SSF53155">
    <property type="entry name" value="Methylated DNA-protein cysteine methyltransferase domain"/>
    <property type="match status" value="1"/>
</dbReference>
<evidence type="ECO:0000256" key="2">
    <source>
        <dbReference type="ARBA" id="ARBA00022490"/>
    </source>
</evidence>
<comment type="function">
    <text evidence="8">Involved in the cellular defense against the biological effects of O6-methylguanine (O6-MeG) and O4-methylthymine (O4-MeT) in DNA. Repairs the methylated nucleobase in DNA by stoichiometrically transferring the methyl group to a cysteine residue in the enzyme. This is a suicide reaction: the enzyme is irreversibly inactivated.</text>
</comment>
<dbReference type="InterPro" id="IPR036217">
    <property type="entry name" value="MethylDNA_cys_MeTrfase_DNAb"/>
</dbReference>
<dbReference type="Pfam" id="PF02870">
    <property type="entry name" value="Methyltransf_1N"/>
    <property type="match status" value="1"/>
</dbReference>
<evidence type="ECO:0000256" key="4">
    <source>
        <dbReference type="ARBA" id="ARBA00022679"/>
    </source>
</evidence>
<dbReference type="PANTHER" id="PTHR10815">
    <property type="entry name" value="METHYLATED-DNA--PROTEIN-CYSTEINE METHYLTRANSFERASE"/>
    <property type="match status" value="1"/>
</dbReference>
<evidence type="ECO:0000313" key="11">
    <source>
        <dbReference type="EMBL" id="TQR44539.1"/>
    </source>
</evidence>
<dbReference type="InterPro" id="IPR001497">
    <property type="entry name" value="MethylDNA_cys_MeTrfase_AS"/>
</dbReference>
<dbReference type="SUPFAM" id="SSF46767">
    <property type="entry name" value="Methylated DNA-protein cysteine methyltransferase, C-terminal domain"/>
    <property type="match status" value="1"/>
</dbReference>
<comment type="catalytic activity">
    <reaction evidence="1 8">
        <text>a 4-O-methyl-thymidine in DNA + L-cysteinyl-[protein] = a thymidine in DNA + S-methyl-L-cysteinyl-[protein]</text>
        <dbReference type="Rhea" id="RHEA:53428"/>
        <dbReference type="Rhea" id="RHEA-COMP:10131"/>
        <dbReference type="Rhea" id="RHEA-COMP:10132"/>
        <dbReference type="Rhea" id="RHEA-COMP:13555"/>
        <dbReference type="Rhea" id="RHEA-COMP:13556"/>
        <dbReference type="ChEBI" id="CHEBI:29950"/>
        <dbReference type="ChEBI" id="CHEBI:82612"/>
        <dbReference type="ChEBI" id="CHEBI:137386"/>
        <dbReference type="ChEBI" id="CHEBI:137387"/>
        <dbReference type="EC" id="2.1.1.63"/>
    </reaction>
</comment>
<dbReference type="InterPro" id="IPR014048">
    <property type="entry name" value="MethylDNA_cys_MeTrfase_DNA-bd"/>
</dbReference>
<protein>
    <recommendedName>
        <fullName evidence="8">Methylated-DNA--protein-cysteine methyltransferase</fullName>
        <ecNumber evidence="8">2.1.1.63</ecNumber>
    </recommendedName>
    <alternativeName>
        <fullName evidence="8">6-O-methylguanine-DNA methyltransferase</fullName>
        <shortName evidence="8">MGMT</shortName>
    </alternativeName>
    <alternativeName>
        <fullName evidence="8">O-6-methylguanine-DNA-alkyltransferase</fullName>
    </alternativeName>
</protein>
<dbReference type="CDD" id="cd06445">
    <property type="entry name" value="ATase"/>
    <property type="match status" value="1"/>
</dbReference>
<proteinExistence type="inferred from homology"/>
<organism evidence="11 12">
    <name type="scientific">Paenibacillus popilliae</name>
    <name type="common">Bacillus popilliae</name>
    <dbReference type="NCBI Taxonomy" id="78057"/>
    <lineage>
        <taxon>Bacteria</taxon>
        <taxon>Bacillati</taxon>
        <taxon>Bacillota</taxon>
        <taxon>Bacilli</taxon>
        <taxon>Bacillales</taxon>
        <taxon>Paenibacillaceae</taxon>
        <taxon>Paenibacillus</taxon>
    </lineage>
</organism>
<dbReference type="Gene3D" id="1.10.10.10">
    <property type="entry name" value="Winged helix-like DNA-binding domain superfamily/Winged helix DNA-binding domain"/>
    <property type="match status" value="1"/>
</dbReference>
<evidence type="ECO:0000256" key="6">
    <source>
        <dbReference type="ARBA" id="ARBA00023204"/>
    </source>
</evidence>
<feature type="active site" description="Nucleophile; methyl group acceptor" evidence="8">
    <location>
        <position position="142"/>
    </location>
</feature>
<evidence type="ECO:0000313" key="12">
    <source>
        <dbReference type="Proteomes" id="UP000316208"/>
    </source>
</evidence>
<evidence type="ECO:0000259" key="10">
    <source>
        <dbReference type="Pfam" id="PF02870"/>
    </source>
</evidence>
<evidence type="ECO:0000256" key="8">
    <source>
        <dbReference type="HAMAP-Rule" id="MF_00772"/>
    </source>
</evidence>
<dbReference type="Proteomes" id="UP000316208">
    <property type="component" value="Unassembled WGS sequence"/>
</dbReference>
<dbReference type="InterPro" id="IPR023546">
    <property type="entry name" value="MGMT"/>
</dbReference>
<reference evidence="11 12" key="1">
    <citation type="submission" date="2018-03" db="EMBL/GenBank/DDBJ databases">
        <title>Aerobic endospore-forming bacteria genome sequencing and assembly.</title>
        <authorList>
            <person name="Cavalcante D.A."/>
            <person name="Driks A."/>
            <person name="Putonti C."/>
            <person name="De-Souza M.T."/>
        </authorList>
    </citation>
    <scope>NUCLEOTIDE SEQUENCE [LARGE SCALE GENOMIC DNA]</scope>
    <source>
        <strain evidence="11 12">SDF0028</strain>
    </source>
</reference>
<evidence type="ECO:0000259" key="9">
    <source>
        <dbReference type="Pfam" id="PF01035"/>
    </source>
</evidence>
<dbReference type="InterPro" id="IPR036631">
    <property type="entry name" value="MGMT_N_sf"/>
</dbReference>
<comment type="caution">
    <text evidence="11">The sequence shown here is derived from an EMBL/GenBank/DDBJ whole genome shotgun (WGS) entry which is preliminary data.</text>
</comment>
<name>A0ABY3AP20_PAEPP</name>
<dbReference type="PANTHER" id="PTHR10815:SF12">
    <property type="entry name" value="METHYLATED-DNA--PROTEIN-CYSTEINE METHYLTRANSFERASE, INDUCIBLE"/>
    <property type="match status" value="1"/>
</dbReference>
<dbReference type="EC" id="2.1.1.63" evidence="8"/>
<dbReference type="InterPro" id="IPR008332">
    <property type="entry name" value="MethylG_MeTrfase_N"/>
</dbReference>
<comment type="similarity">
    <text evidence="8">Belongs to the MGMT family.</text>
</comment>